<evidence type="ECO:0000313" key="1">
    <source>
        <dbReference type="Proteomes" id="UP000025227"/>
    </source>
</evidence>
<reference evidence="2" key="1">
    <citation type="submission" date="2020-12" db="UniProtKB">
        <authorList>
            <consortium name="WormBaseParasite"/>
        </authorList>
    </citation>
    <scope>IDENTIFICATION</scope>
    <source>
        <strain evidence="2">MHco3</strain>
    </source>
</reference>
<keyword evidence="1" id="KW-1185">Reference proteome</keyword>
<organism evidence="1 2">
    <name type="scientific">Haemonchus contortus</name>
    <name type="common">Barber pole worm</name>
    <dbReference type="NCBI Taxonomy" id="6289"/>
    <lineage>
        <taxon>Eukaryota</taxon>
        <taxon>Metazoa</taxon>
        <taxon>Ecdysozoa</taxon>
        <taxon>Nematoda</taxon>
        <taxon>Chromadorea</taxon>
        <taxon>Rhabditida</taxon>
        <taxon>Rhabditina</taxon>
        <taxon>Rhabditomorpha</taxon>
        <taxon>Strongyloidea</taxon>
        <taxon>Trichostrongylidae</taxon>
        <taxon>Haemonchus</taxon>
    </lineage>
</organism>
<proteinExistence type="predicted"/>
<name>A0A7I4YMB5_HAECO</name>
<dbReference type="WBParaSite" id="HCON_00109580-00001">
    <property type="protein sequence ID" value="HCON_00109580-00001"/>
    <property type="gene ID" value="HCON_00109580"/>
</dbReference>
<dbReference type="AlphaFoldDB" id="A0A7I4YMB5"/>
<evidence type="ECO:0000313" key="2">
    <source>
        <dbReference type="WBParaSite" id="HCON_00109580-00001"/>
    </source>
</evidence>
<sequence>IVGVQAQGLDYRCCIFALSSTPNNFPWYDDLSMEIYKLERDVVDVKCHLAVDMFS</sequence>
<dbReference type="Proteomes" id="UP000025227">
    <property type="component" value="Unplaced"/>
</dbReference>
<dbReference type="OrthoDB" id="10459054at2759"/>
<protein>
    <submittedName>
        <fullName evidence="2">Tyrosine-protein phosphatase domain-containing protein</fullName>
    </submittedName>
</protein>
<accession>A0A7I4YMB5</accession>